<name>A0ACA9LVW0_9GLOM</name>
<dbReference type="EMBL" id="CAJVPT010007802">
    <property type="protein sequence ID" value="CAG8544829.1"/>
    <property type="molecule type" value="Genomic_DNA"/>
</dbReference>
<keyword evidence="2" id="KW-1185">Reference proteome</keyword>
<reference evidence="1" key="1">
    <citation type="submission" date="2021-06" db="EMBL/GenBank/DDBJ databases">
        <authorList>
            <person name="Kallberg Y."/>
            <person name="Tangrot J."/>
            <person name="Rosling A."/>
        </authorList>
    </citation>
    <scope>NUCLEOTIDE SEQUENCE</scope>
    <source>
        <strain evidence="1">CL356</strain>
    </source>
</reference>
<dbReference type="Proteomes" id="UP000789525">
    <property type="component" value="Unassembled WGS sequence"/>
</dbReference>
<sequence>MEKLPDDCLSQIFFFLQDDKVSLHASILVNRQWCKNAIKDLWRQPFRLVMADKNTEKYTSRNRTSTGMLVKIILSCLVDVSGYYSSENSNARVKEHVFNYIEFIRHLDLDDLGLAIAEWTEYCFSPEFNQNAESVKHRNIIFSALSPRRVTRFTSYKDLKGNNSFIKGIAEGICKLLVMQIPRLDSISIKPVWFDKCVQPSAVIWEHFHESSAYSNITNEYMGLATYPNADVCLSKLSEFSWIDNCPRSIQVIRELSSLTNNIRKISFGISFKPYKGEALAFESMISLIEAQNALSDFDLQNIDISSSTLMKTLARHKNTLTRLCFRSVNISKSEDILEIVQFKKLEELIIINSNLENKDHWPISLSHFPNLIAFQIDDVCPTTIVAGVDVDIGEPGIKLNTFVYNQIRLYNSDSTRSILESIEHCTNLTYFECNAEIDSTDLLMPIFILSTRLKTIIVKNKRRSLNINEMLRSVRLARLNHLELEGTWRFTSDSLEVFLNNSRPPLKTLSLHYSNCFEDDHLEVLLRSLSGVLEKIDLKGMTKRLSFDLRKRAHRVVKNFYYGK</sequence>
<accession>A0ACA9LVW0</accession>
<proteinExistence type="predicted"/>
<comment type="caution">
    <text evidence="1">The sequence shown here is derived from an EMBL/GenBank/DDBJ whole genome shotgun (WGS) entry which is preliminary data.</text>
</comment>
<evidence type="ECO:0000313" key="1">
    <source>
        <dbReference type="EMBL" id="CAG8544829.1"/>
    </source>
</evidence>
<evidence type="ECO:0000313" key="2">
    <source>
        <dbReference type="Proteomes" id="UP000789525"/>
    </source>
</evidence>
<protein>
    <submittedName>
        <fullName evidence="1">1371_t:CDS:1</fullName>
    </submittedName>
</protein>
<organism evidence="1 2">
    <name type="scientific">Acaulospora colombiana</name>
    <dbReference type="NCBI Taxonomy" id="27376"/>
    <lineage>
        <taxon>Eukaryota</taxon>
        <taxon>Fungi</taxon>
        <taxon>Fungi incertae sedis</taxon>
        <taxon>Mucoromycota</taxon>
        <taxon>Glomeromycotina</taxon>
        <taxon>Glomeromycetes</taxon>
        <taxon>Diversisporales</taxon>
        <taxon>Acaulosporaceae</taxon>
        <taxon>Acaulospora</taxon>
    </lineage>
</organism>
<gene>
    <name evidence="1" type="ORF">ACOLOM_LOCUS4609</name>
</gene>